<dbReference type="Proteomes" id="UP000245056">
    <property type="component" value="Unassembled WGS sequence"/>
</dbReference>
<comment type="caution">
    <text evidence="2">The sequence shown here is derived from an EMBL/GenBank/DDBJ whole genome shotgun (WGS) entry which is preliminary data.</text>
</comment>
<reference evidence="2 3" key="1">
    <citation type="submission" date="2018-05" db="EMBL/GenBank/DDBJ databases">
        <title>Genome sequences of two Antarctic strains of Pseudomonas prosekii: insights into adaptation to extreme conditions.</title>
        <authorList>
            <person name="Snopkova K."/>
            <person name="Dufkova K."/>
            <person name="Cejkova D."/>
            <person name="Sedlacek I."/>
            <person name="Smajs D."/>
        </authorList>
    </citation>
    <scope>NUCLEOTIDE SEQUENCE [LARGE SCALE GENOMIC DNA]</scope>
    <source>
        <strain evidence="2 3">P2673</strain>
    </source>
</reference>
<organism evidence="2 3">
    <name type="scientific">Pseudomonas prosekii</name>
    <dbReference type="NCBI Taxonomy" id="1148509"/>
    <lineage>
        <taxon>Bacteria</taxon>
        <taxon>Pseudomonadati</taxon>
        <taxon>Pseudomonadota</taxon>
        <taxon>Gammaproteobacteria</taxon>
        <taxon>Pseudomonadales</taxon>
        <taxon>Pseudomonadaceae</taxon>
        <taxon>Pseudomonas</taxon>
    </lineage>
</organism>
<dbReference type="AlphaFoldDB" id="A0A2U2D194"/>
<evidence type="ECO:0000313" key="2">
    <source>
        <dbReference type="EMBL" id="PWE39532.1"/>
    </source>
</evidence>
<name>A0A2U2D194_9PSED</name>
<sequence length="75" mass="8221">MWRGGLPPLEREAVPAMESAAHSNGGKPPRHKSHSTHESHSTHKSVVDQRFCSHPRNPPFLTGTGAVINANRLFC</sequence>
<gene>
    <name evidence="2" type="ORF">C9I49_25980</name>
</gene>
<dbReference type="EMBL" id="QFAW01000055">
    <property type="protein sequence ID" value="PWE39532.1"/>
    <property type="molecule type" value="Genomic_DNA"/>
</dbReference>
<feature type="compositionally biased region" description="Basic and acidic residues" evidence="1">
    <location>
        <begin position="35"/>
        <end position="47"/>
    </location>
</feature>
<proteinExistence type="predicted"/>
<evidence type="ECO:0000313" key="3">
    <source>
        <dbReference type="Proteomes" id="UP000245056"/>
    </source>
</evidence>
<protein>
    <submittedName>
        <fullName evidence="2">Uncharacterized protein</fullName>
    </submittedName>
</protein>
<feature type="region of interest" description="Disordered" evidence="1">
    <location>
        <begin position="1"/>
        <end position="51"/>
    </location>
</feature>
<accession>A0A2U2D194</accession>
<evidence type="ECO:0000256" key="1">
    <source>
        <dbReference type="SAM" id="MobiDB-lite"/>
    </source>
</evidence>